<keyword evidence="14" id="KW-0067">ATP-binding</keyword>
<feature type="binding site" evidence="19">
    <location>
        <begin position="49"/>
        <end position="52"/>
    </location>
    <ligand>
        <name>GTP</name>
        <dbReference type="ChEBI" id="CHEBI:37565"/>
    </ligand>
</feature>
<keyword evidence="11 21" id="KW-0808">Transferase</keyword>
<comment type="catalytic activity">
    <reaction evidence="1">
        <text>adenosylcob(III)inamide + ATP = adenosylcob(III)inamide phosphate + ADP + H(+)</text>
        <dbReference type="Rhea" id="RHEA:15769"/>
        <dbReference type="ChEBI" id="CHEBI:2480"/>
        <dbReference type="ChEBI" id="CHEBI:15378"/>
        <dbReference type="ChEBI" id="CHEBI:30616"/>
        <dbReference type="ChEBI" id="CHEBI:58502"/>
        <dbReference type="ChEBI" id="CHEBI:456216"/>
        <dbReference type="EC" id="2.7.1.156"/>
    </reaction>
</comment>
<evidence type="ECO:0000313" key="20">
    <source>
        <dbReference type="EMBL" id="GBU04506.1"/>
    </source>
</evidence>
<evidence type="ECO:0000313" key="21">
    <source>
        <dbReference type="EMBL" id="TCS68451.1"/>
    </source>
</evidence>
<evidence type="ECO:0000256" key="19">
    <source>
        <dbReference type="PIRSR" id="PIRSR006135-2"/>
    </source>
</evidence>
<dbReference type="InterPro" id="IPR003203">
    <property type="entry name" value="CobU/CobP"/>
</dbReference>
<dbReference type="GO" id="GO:0043752">
    <property type="term" value="F:adenosylcobinamide kinase activity"/>
    <property type="evidence" value="ECO:0007669"/>
    <property type="project" value="UniProtKB-EC"/>
</dbReference>
<comment type="catalytic activity">
    <reaction evidence="3">
        <text>adenosylcob(III)inamide + GTP = adenosylcob(III)inamide phosphate + GDP + H(+)</text>
        <dbReference type="Rhea" id="RHEA:15765"/>
        <dbReference type="ChEBI" id="CHEBI:2480"/>
        <dbReference type="ChEBI" id="CHEBI:15378"/>
        <dbReference type="ChEBI" id="CHEBI:37565"/>
        <dbReference type="ChEBI" id="CHEBI:58189"/>
        <dbReference type="ChEBI" id="CHEBI:58502"/>
        <dbReference type="EC" id="2.7.1.156"/>
    </reaction>
</comment>
<evidence type="ECO:0000256" key="1">
    <source>
        <dbReference type="ARBA" id="ARBA00000312"/>
    </source>
</evidence>
<dbReference type="PANTHER" id="PTHR34848">
    <property type="match status" value="1"/>
</dbReference>
<dbReference type="GO" id="GO:0005524">
    <property type="term" value="F:ATP binding"/>
    <property type="evidence" value="ECO:0007669"/>
    <property type="project" value="UniProtKB-KW"/>
</dbReference>
<comment type="pathway">
    <text evidence="5">Cofactor biosynthesis; adenosylcobalamin biosynthesis; adenosylcobalamin from cob(II)yrinate a,c-diamide: step 6/7.</text>
</comment>
<organism evidence="21 22">
    <name type="scientific">Faecalimonas umbilicata</name>
    <dbReference type="NCBI Taxonomy" id="1912855"/>
    <lineage>
        <taxon>Bacteria</taxon>
        <taxon>Bacillati</taxon>
        <taxon>Bacillota</taxon>
        <taxon>Clostridia</taxon>
        <taxon>Lachnospirales</taxon>
        <taxon>Lachnospiraceae</taxon>
        <taxon>Faecalimonas</taxon>
    </lineage>
</organism>
<dbReference type="GO" id="GO:0005525">
    <property type="term" value="F:GTP binding"/>
    <property type="evidence" value="ECO:0007669"/>
    <property type="project" value="UniProtKB-KW"/>
</dbReference>
<dbReference type="SUPFAM" id="SSF52540">
    <property type="entry name" value="P-loop containing nucleoside triphosphate hydrolases"/>
    <property type="match status" value="1"/>
</dbReference>
<dbReference type="InterPro" id="IPR027417">
    <property type="entry name" value="P-loop_NTPase"/>
</dbReference>
<keyword evidence="23" id="KW-1185">Reference proteome</keyword>
<evidence type="ECO:0000256" key="3">
    <source>
        <dbReference type="ARBA" id="ARBA00001522"/>
    </source>
</evidence>
<dbReference type="Pfam" id="PF02283">
    <property type="entry name" value="CobU"/>
    <property type="match status" value="1"/>
</dbReference>
<comment type="similarity">
    <text evidence="7">Belongs to the CobU/CobP family.</text>
</comment>
<dbReference type="Proteomes" id="UP000702954">
    <property type="component" value="Unassembled WGS sequence"/>
</dbReference>
<evidence type="ECO:0000256" key="12">
    <source>
        <dbReference type="ARBA" id="ARBA00022741"/>
    </source>
</evidence>
<evidence type="ECO:0000256" key="14">
    <source>
        <dbReference type="ARBA" id="ARBA00022840"/>
    </source>
</evidence>
<evidence type="ECO:0000256" key="10">
    <source>
        <dbReference type="ARBA" id="ARBA00022573"/>
    </source>
</evidence>
<gene>
    <name evidence="20" type="primary">cobU</name>
    <name evidence="21" type="ORF">EDD74_10826</name>
    <name evidence="20" type="ORF">FAEUMB_10470</name>
</gene>
<feature type="binding site" evidence="19">
    <location>
        <position position="99"/>
    </location>
    <ligand>
        <name>GTP</name>
        <dbReference type="ChEBI" id="CHEBI:37565"/>
    </ligand>
</feature>
<dbReference type="GO" id="GO:0008820">
    <property type="term" value="F:cobinamide phosphate guanylyltransferase activity"/>
    <property type="evidence" value="ECO:0007669"/>
    <property type="project" value="UniProtKB-EC"/>
</dbReference>
<evidence type="ECO:0000256" key="13">
    <source>
        <dbReference type="ARBA" id="ARBA00022777"/>
    </source>
</evidence>
<keyword evidence="10" id="KW-0169">Cobalamin biosynthesis</keyword>
<evidence type="ECO:0000313" key="22">
    <source>
        <dbReference type="Proteomes" id="UP000294613"/>
    </source>
</evidence>
<dbReference type="EMBL" id="BHEO01000002">
    <property type="protein sequence ID" value="GBU04506.1"/>
    <property type="molecule type" value="Genomic_DNA"/>
</dbReference>
<evidence type="ECO:0000256" key="17">
    <source>
        <dbReference type="ARBA" id="ARBA00030571"/>
    </source>
</evidence>
<evidence type="ECO:0000256" key="6">
    <source>
        <dbReference type="ARBA" id="ARBA00005159"/>
    </source>
</evidence>
<dbReference type="EC" id="2.7.1.156" evidence="8"/>
<evidence type="ECO:0000256" key="16">
    <source>
        <dbReference type="ARBA" id="ARBA00029570"/>
    </source>
</evidence>
<dbReference type="PIRSF" id="PIRSF006135">
    <property type="entry name" value="CobU"/>
    <property type="match status" value="1"/>
</dbReference>
<dbReference type="UniPathway" id="UPA00148">
    <property type="reaction ID" value="UER00236"/>
</dbReference>
<dbReference type="CDD" id="cd00544">
    <property type="entry name" value="CobU"/>
    <property type="match status" value="1"/>
</dbReference>
<comment type="caution">
    <text evidence="21">The sequence shown here is derived from an EMBL/GenBank/DDBJ whole genome shotgun (WGS) entry which is preliminary data.</text>
</comment>
<comment type="catalytic activity">
    <reaction evidence="2">
        <text>adenosylcob(III)inamide phosphate + GTP + H(+) = adenosylcob(III)inamide-GDP + diphosphate</text>
        <dbReference type="Rhea" id="RHEA:22712"/>
        <dbReference type="ChEBI" id="CHEBI:15378"/>
        <dbReference type="ChEBI" id="CHEBI:33019"/>
        <dbReference type="ChEBI" id="CHEBI:37565"/>
        <dbReference type="ChEBI" id="CHEBI:58502"/>
        <dbReference type="ChEBI" id="CHEBI:60487"/>
        <dbReference type="EC" id="2.7.7.62"/>
    </reaction>
</comment>
<feature type="active site" description="GMP-histidine intermediate" evidence="18">
    <location>
        <position position="48"/>
    </location>
</feature>
<keyword evidence="13 21" id="KW-0418">Kinase</keyword>
<evidence type="ECO:0000256" key="4">
    <source>
        <dbReference type="ARBA" id="ARBA00003889"/>
    </source>
</evidence>
<comment type="pathway">
    <text evidence="6">Cofactor biosynthesis; adenosylcobalamin biosynthesis; adenosylcobalamin from cob(II)yrinate a,c-diamide: step 5/7.</text>
</comment>
<keyword evidence="21" id="KW-0548">Nucleotidyltransferase</keyword>
<feature type="binding site" evidence="19">
    <location>
        <position position="61"/>
    </location>
    <ligand>
        <name>GTP</name>
        <dbReference type="ChEBI" id="CHEBI:37565"/>
    </ligand>
</feature>
<protein>
    <recommendedName>
        <fullName evidence="16">Adenosylcobinamide kinase</fullName>
        <ecNumber evidence="8">2.7.1.156</ecNumber>
        <ecNumber evidence="9">2.7.7.62</ecNumber>
    </recommendedName>
    <alternativeName>
        <fullName evidence="17">Adenosylcobinamide-phosphate guanylyltransferase</fullName>
    </alternativeName>
</protein>
<reference evidence="21 22" key="2">
    <citation type="submission" date="2019-03" db="EMBL/GenBank/DDBJ databases">
        <title>Genomic Encyclopedia of Type Strains, Phase IV (KMG-IV): sequencing the most valuable type-strain genomes for metagenomic binning, comparative biology and taxonomic classification.</title>
        <authorList>
            <person name="Goeker M."/>
        </authorList>
    </citation>
    <scope>NUCLEOTIDE SEQUENCE [LARGE SCALE GENOMIC DNA]</scope>
    <source>
        <strain evidence="21 22">DSM 103426</strain>
    </source>
</reference>
<evidence type="ECO:0000256" key="2">
    <source>
        <dbReference type="ARBA" id="ARBA00000711"/>
    </source>
</evidence>
<comment type="function">
    <text evidence="4">Catalyzes ATP-dependent phosphorylation of adenosylcobinamide and addition of GMP to adenosylcobinamide phosphate.</text>
</comment>
<evidence type="ECO:0000256" key="7">
    <source>
        <dbReference type="ARBA" id="ARBA00007490"/>
    </source>
</evidence>
<evidence type="ECO:0000256" key="9">
    <source>
        <dbReference type="ARBA" id="ARBA00012523"/>
    </source>
</evidence>
<dbReference type="GO" id="GO:0009236">
    <property type="term" value="P:cobalamin biosynthetic process"/>
    <property type="evidence" value="ECO:0007669"/>
    <property type="project" value="UniProtKB-UniPathway"/>
</dbReference>
<proteinExistence type="inferred from homology"/>
<accession>A0A4R3JRF8</accession>
<evidence type="ECO:0000256" key="8">
    <source>
        <dbReference type="ARBA" id="ARBA00012016"/>
    </source>
</evidence>
<sequence length="195" mass="21905">MFQIVTGGSGSGKSAFAEALAMELGKKRYYIATMYPFGEESKQKIARHRAMRAEKQFETIECYTNLKAVRLPSESTDGKHSDGHWDTGERLQECVVLLECMSNLLANEMYSEDGAKERAVEEILQGIHMIQKQAAHLVLVTNEVFSDGIVYDPDTIQYQKQLAKINQVLAAEADEVIEVIYGIPWKLKAKKEEGV</sequence>
<dbReference type="EMBL" id="SLZV01000008">
    <property type="protein sequence ID" value="TCS68451.1"/>
    <property type="molecule type" value="Genomic_DNA"/>
</dbReference>
<evidence type="ECO:0000256" key="11">
    <source>
        <dbReference type="ARBA" id="ARBA00022679"/>
    </source>
</evidence>
<evidence type="ECO:0000256" key="5">
    <source>
        <dbReference type="ARBA" id="ARBA00004692"/>
    </source>
</evidence>
<reference evidence="20 23" key="1">
    <citation type="journal article" date="2018" name="Int. J. Syst. Evol. Microbiol.">
        <title>Draft Genome Sequence of Faecalimonas umbilicata JCM 30896T, an Acetate-Producing Bacterium Isolated from Human Feces.</title>
        <authorList>
            <person name="Sakamoto M."/>
            <person name="Ikeyama N."/>
            <person name="Yuki M."/>
            <person name="Ohkuma M."/>
        </authorList>
    </citation>
    <scope>NUCLEOTIDE SEQUENCE [LARGE SCALE GENOMIC DNA]</scope>
    <source>
        <strain evidence="20 23">EGH7</strain>
    </source>
</reference>
<dbReference type="Gene3D" id="3.40.50.300">
    <property type="entry name" value="P-loop containing nucleotide triphosphate hydrolases"/>
    <property type="match status" value="1"/>
</dbReference>
<keyword evidence="12 19" id="KW-0547">Nucleotide-binding</keyword>
<dbReference type="Proteomes" id="UP000294613">
    <property type="component" value="Unassembled WGS sequence"/>
</dbReference>
<name>A0A4R3JRF8_9FIRM</name>
<evidence type="ECO:0000313" key="23">
    <source>
        <dbReference type="Proteomes" id="UP000702954"/>
    </source>
</evidence>
<dbReference type="EC" id="2.7.7.62" evidence="9"/>
<evidence type="ECO:0000256" key="18">
    <source>
        <dbReference type="PIRSR" id="PIRSR006135-1"/>
    </source>
</evidence>
<dbReference type="AlphaFoldDB" id="A0A4R3JRF8"/>
<feature type="binding site" evidence="19">
    <location>
        <begin position="7"/>
        <end position="14"/>
    </location>
    <ligand>
        <name>GTP</name>
        <dbReference type="ChEBI" id="CHEBI:37565"/>
    </ligand>
</feature>
<evidence type="ECO:0000256" key="15">
    <source>
        <dbReference type="ARBA" id="ARBA00023134"/>
    </source>
</evidence>
<keyword evidence="15 19" id="KW-0342">GTP-binding</keyword>
<dbReference type="RefSeq" id="WP_116441358.1">
    <property type="nucleotide sequence ID" value="NZ_BHEO01000002.1"/>
</dbReference>
<dbReference type="PANTHER" id="PTHR34848:SF1">
    <property type="entry name" value="BIFUNCTIONAL ADENOSYLCOBALAMIN BIOSYNTHESIS PROTEIN COBU"/>
    <property type="match status" value="1"/>
</dbReference>